<reference evidence="1" key="1">
    <citation type="submission" date="2014-11" db="EMBL/GenBank/DDBJ databases">
        <authorList>
            <person name="Amaro Gonzalez C."/>
        </authorList>
    </citation>
    <scope>NUCLEOTIDE SEQUENCE</scope>
</reference>
<dbReference type="EMBL" id="GBXM01073879">
    <property type="protein sequence ID" value="JAH34698.1"/>
    <property type="molecule type" value="Transcribed_RNA"/>
</dbReference>
<sequence>MATMFWSGIEVCRMVVGIAPRKFTFMPFSNSQKEENLFSSLILAVFF</sequence>
<accession>A0A0E9S2D2</accession>
<organism evidence="1">
    <name type="scientific">Anguilla anguilla</name>
    <name type="common">European freshwater eel</name>
    <name type="synonym">Muraena anguilla</name>
    <dbReference type="NCBI Taxonomy" id="7936"/>
    <lineage>
        <taxon>Eukaryota</taxon>
        <taxon>Metazoa</taxon>
        <taxon>Chordata</taxon>
        <taxon>Craniata</taxon>
        <taxon>Vertebrata</taxon>
        <taxon>Euteleostomi</taxon>
        <taxon>Actinopterygii</taxon>
        <taxon>Neopterygii</taxon>
        <taxon>Teleostei</taxon>
        <taxon>Anguilliformes</taxon>
        <taxon>Anguillidae</taxon>
        <taxon>Anguilla</taxon>
    </lineage>
</organism>
<dbReference type="AlphaFoldDB" id="A0A0E9S2D2"/>
<name>A0A0E9S2D2_ANGAN</name>
<proteinExistence type="predicted"/>
<evidence type="ECO:0000313" key="1">
    <source>
        <dbReference type="EMBL" id="JAH34698.1"/>
    </source>
</evidence>
<protein>
    <submittedName>
        <fullName evidence="1">Uncharacterized protein</fullName>
    </submittedName>
</protein>
<reference evidence="1" key="2">
    <citation type="journal article" date="2015" name="Fish Shellfish Immunol.">
        <title>Early steps in the European eel (Anguilla anguilla)-Vibrio vulnificus interaction in the gills: Role of the RtxA13 toxin.</title>
        <authorList>
            <person name="Callol A."/>
            <person name="Pajuelo D."/>
            <person name="Ebbesson L."/>
            <person name="Teles M."/>
            <person name="MacKenzie S."/>
            <person name="Amaro C."/>
        </authorList>
    </citation>
    <scope>NUCLEOTIDE SEQUENCE</scope>
</reference>